<proteinExistence type="predicted"/>
<evidence type="ECO:0000313" key="3">
    <source>
        <dbReference type="Proteomes" id="UP001386955"/>
    </source>
</evidence>
<comment type="caution">
    <text evidence="2">The sequence shown here is derived from an EMBL/GenBank/DDBJ whole genome shotgun (WGS) entry which is preliminary data.</text>
</comment>
<keyword evidence="3" id="KW-1185">Reference proteome</keyword>
<sequence>MLVLVETELKLGFDLVIKQSSVVVVRGSLLRCVLQNAYKRQISYSFVHRCWNSCLELSNAFFSSICFVHCHFKDGYVTIAIGIDTLLIVCAGARTITMTRTKEGVLILSLSKTSSSLWSSSSSSGVSSDLSRSSIGKTPS</sequence>
<organism evidence="2 3">
    <name type="scientific">Psophocarpus tetragonolobus</name>
    <name type="common">Winged bean</name>
    <name type="synonym">Dolichos tetragonolobus</name>
    <dbReference type="NCBI Taxonomy" id="3891"/>
    <lineage>
        <taxon>Eukaryota</taxon>
        <taxon>Viridiplantae</taxon>
        <taxon>Streptophyta</taxon>
        <taxon>Embryophyta</taxon>
        <taxon>Tracheophyta</taxon>
        <taxon>Spermatophyta</taxon>
        <taxon>Magnoliopsida</taxon>
        <taxon>eudicotyledons</taxon>
        <taxon>Gunneridae</taxon>
        <taxon>Pentapetalae</taxon>
        <taxon>rosids</taxon>
        <taxon>fabids</taxon>
        <taxon>Fabales</taxon>
        <taxon>Fabaceae</taxon>
        <taxon>Papilionoideae</taxon>
        <taxon>50 kb inversion clade</taxon>
        <taxon>NPAAA clade</taxon>
        <taxon>indigoferoid/millettioid clade</taxon>
        <taxon>Phaseoleae</taxon>
        <taxon>Psophocarpus</taxon>
    </lineage>
</organism>
<reference evidence="2 3" key="1">
    <citation type="submission" date="2024-01" db="EMBL/GenBank/DDBJ databases">
        <title>The genomes of 5 underutilized Papilionoideae crops provide insights into root nodulation and disease resistanc.</title>
        <authorList>
            <person name="Jiang F."/>
        </authorList>
    </citation>
    <scope>NUCLEOTIDE SEQUENCE [LARGE SCALE GENOMIC DNA]</scope>
    <source>
        <strain evidence="2">DUOXIRENSHENG_FW03</strain>
        <tissue evidence="2">Leaves</tissue>
    </source>
</reference>
<dbReference type="EMBL" id="JAYMYS010000001">
    <property type="protein sequence ID" value="KAK7410705.1"/>
    <property type="molecule type" value="Genomic_DNA"/>
</dbReference>
<accession>A0AAN9TAM7</accession>
<feature type="region of interest" description="Disordered" evidence="1">
    <location>
        <begin position="115"/>
        <end position="140"/>
    </location>
</feature>
<protein>
    <submittedName>
        <fullName evidence="2">Uncharacterized protein</fullName>
    </submittedName>
</protein>
<name>A0AAN9TAM7_PSOTE</name>
<evidence type="ECO:0000313" key="2">
    <source>
        <dbReference type="EMBL" id="KAK7410705.1"/>
    </source>
</evidence>
<evidence type="ECO:0000256" key="1">
    <source>
        <dbReference type="SAM" id="MobiDB-lite"/>
    </source>
</evidence>
<dbReference type="Proteomes" id="UP001386955">
    <property type="component" value="Unassembled WGS sequence"/>
</dbReference>
<gene>
    <name evidence="2" type="ORF">VNO78_01708</name>
</gene>
<feature type="compositionally biased region" description="Low complexity" evidence="1">
    <location>
        <begin position="115"/>
        <end position="134"/>
    </location>
</feature>
<dbReference type="AlphaFoldDB" id="A0AAN9TAM7"/>